<dbReference type="GO" id="GO:0043015">
    <property type="term" value="F:gamma-tubulin binding"/>
    <property type="evidence" value="ECO:0007669"/>
    <property type="project" value="InterPro"/>
</dbReference>
<feature type="domain" description="Putative auto-transporter adhesin head GIN" evidence="14">
    <location>
        <begin position="913"/>
        <end position="1022"/>
    </location>
</feature>
<dbReference type="InterPro" id="IPR050291">
    <property type="entry name" value="CDF_Transporter"/>
</dbReference>
<feature type="domain" description="Gamma tubulin complex component C-terminal" evidence="13">
    <location>
        <begin position="1719"/>
        <end position="2021"/>
    </location>
</feature>
<accession>A0A1V9ZXY8</accession>
<evidence type="ECO:0000259" key="14">
    <source>
        <dbReference type="Pfam" id="PF10988"/>
    </source>
</evidence>
<dbReference type="Gene3D" id="2.60.120.920">
    <property type="match status" value="1"/>
</dbReference>
<evidence type="ECO:0000313" key="16">
    <source>
        <dbReference type="EMBL" id="OQS02878.1"/>
    </source>
</evidence>
<dbReference type="PANTHER" id="PTHR43840">
    <property type="entry name" value="MITOCHONDRIAL METAL TRANSPORTER 1-RELATED"/>
    <property type="match status" value="1"/>
</dbReference>
<dbReference type="InterPro" id="IPR002524">
    <property type="entry name" value="Cation_efflux"/>
</dbReference>
<evidence type="ECO:0000259" key="13">
    <source>
        <dbReference type="Pfam" id="PF04130"/>
    </source>
</evidence>
<evidence type="ECO:0000259" key="15">
    <source>
        <dbReference type="Pfam" id="PF16916"/>
    </source>
</evidence>
<evidence type="ECO:0000256" key="3">
    <source>
        <dbReference type="ARBA" id="ARBA00010337"/>
    </source>
</evidence>
<keyword evidence="9 11" id="KW-0472">Membrane</keyword>
<dbReference type="SUPFAM" id="SSF161111">
    <property type="entry name" value="Cation efflux protein transmembrane domain-like"/>
    <property type="match status" value="2"/>
</dbReference>
<evidence type="ECO:0000256" key="1">
    <source>
        <dbReference type="ARBA" id="ARBA00004141"/>
    </source>
</evidence>
<dbReference type="InterPro" id="IPR040457">
    <property type="entry name" value="GCP_C"/>
</dbReference>
<proteinExistence type="inferred from homology"/>
<feature type="transmembrane region" description="Helical" evidence="11">
    <location>
        <begin position="551"/>
        <end position="569"/>
    </location>
</feature>
<dbReference type="Pfam" id="PF10988">
    <property type="entry name" value="DUF2807"/>
    <property type="match status" value="1"/>
</dbReference>
<dbReference type="GO" id="GO:0005874">
    <property type="term" value="C:microtubule"/>
    <property type="evidence" value="ECO:0007669"/>
    <property type="project" value="UniProtKB-KW"/>
</dbReference>
<dbReference type="SUPFAM" id="SSF160240">
    <property type="entry name" value="Cation efflux protein cytoplasmic domain-like"/>
    <property type="match status" value="1"/>
</dbReference>
<protein>
    <submittedName>
        <fullName evidence="16">Cation Diffusion Facilitator (CDF) Family</fullName>
    </submittedName>
</protein>
<dbReference type="PANTHER" id="PTHR43840:SF52">
    <property type="entry name" value="CATION EFFLUX FAMILY PROTEIN"/>
    <property type="match status" value="1"/>
</dbReference>
<dbReference type="EMBL" id="JNBS01001061">
    <property type="protein sequence ID" value="OQS02878.1"/>
    <property type="molecule type" value="Genomic_DNA"/>
</dbReference>
<dbReference type="Gene3D" id="3.30.70.1350">
    <property type="entry name" value="Cation efflux protein, cytoplasmic domain"/>
    <property type="match status" value="1"/>
</dbReference>
<dbReference type="GO" id="GO:0008324">
    <property type="term" value="F:monoatomic cation transmembrane transporter activity"/>
    <property type="evidence" value="ECO:0007669"/>
    <property type="project" value="InterPro"/>
</dbReference>
<dbReference type="OrthoDB" id="66546at2759"/>
<dbReference type="NCBIfam" id="TIGR01297">
    <property type="entry name" value="CDF"/>
    <property type="match status" value="2"/>
</dbReference>
<evidence type="ECO:0000256" key="6">
    <source>
        <dbReference type="ARBA" id="ARBA00022692"/>
    </source>
</evidence>
<evidence type="ECO:0000256" key="8">
    <source>
        <dbReference type="ARBA" id="ARBA00022989"/>
    </source>
</evidence>
<feature type="transmembrane region" description="Helical" evidence="11">
    <location>
        <begin position="1089"/>
        <end position="1107"/>
    </location>
</feature>
<feature type="transmembrane region" description="Helical" evidence="11">
    <location>
        <begin position="590"/>
        <end position="610"/>
    </location>
</feature>
<keyword evidence="5" id="KW-0963">Cytoplasm</keyword>
<dbReference type="Gene3D" id="1.20.1510.10">
    <property type="entry name" value="Cation efflux protein transmembrane domain"/>
    <property type="match status" value="2"/>
</dbReference>
<name>A0A1V9ZXY8_9STRA</name>
<feature type="domain" description="Cation efflux protein transmembrane" evidence="12">
    <location>
        <begin position="487"/>
        <end position="681"/>
    </location>
</feature>
<evidence type="ECO:0000256" key="10">
    <source>
        <dbReference type="ARBA" id="ARBA00023212"/>
    </source>
</evidence>
<dbReference type="InterPro" id="IPR021255">
    <property type="entry name" value="DUF2807"/>
</dbReference>
<dbReference type="FunFam" id="1.20.1510.10:FF:000005">
    <property type="entry name" value="Putative Cation diffusion facilitator 1"/>
    <property type="match status" value="2"/>
</dbReference>
<comment type="similarity">
    <text evidence="3">Belongs to the TUBGCP family.</text>
</comment>
<evidence type="ECO:0000256" key="11">
    <source>
        <dbReference type="SAM" id="Phobius"/>
    </source>
</evidence>
<evidence type="ECO:0000256" key="2">
    <source>
        <dbReference type="ARBA" id="ARBA00004245"/>
    </source>
</evidence>
<evidence type="ECO:0000256" key="9">
    <source>
        <dbReference type="ARBA" id="ARBA00023136"/>
    </source>
</evidence>
<dbReference type="Pfam" id="PF04130">
    <property type="entry name" value="GCP_C_terminal"/>
    <property type="match status" value="1"/>
</dbReference>
<dbReference type="InterPro" id="IPR043136">
    <property type="entry name" value="B30.2/SPRY_sf"/>
</dbReference>
<comment type="subcellular location">
    <subcellularLocation>
        <location evidence="2">Cytoplasm</location>
        <location evidence="2">Cytoskeleton</location>
    </subcellularLocation>
    <subcellularLocation>
        <location evidence="1">Membrane</location>
        <topology evidence="1">Multi-pass membrane protein</topology>
    </subcellularLocation>
</comment>
<dbReference type="Gene3D" id="1.20.120.1900">
    <property type="entry name" value="Gamma-tubulin complex, C-terminal domain"/>
    <property type="match status" value="1"/>
</dbReference>
<dbReference type="InterPro" id="IPR036837">
    <property type="entry name" value="Cation_efflux_CTD_sf"/>
</dbReference>
<dbReference type="Pfam" id="PF16916">
    <property type="entry name" value="ZT_dimer"/>
    <property type="match status" value="1"/>
</dbReference>
<dbReference type="Proteomes" id="UP000243217">
    <property type="component" value="Unassembled WGS sequence"/>
</dbReference>
<feature type="domain" description="Cation efflux protein cytoplasmic" evidence="15">
    <location>
        <begin position="688"/>
        <end position="761"/>
    </location>
</feature>
<dbReference type="Gene3D" id="2.160.20.120">
    <property type="match status" value="2"/>
</dbReference>
<evidence type="ECO:0000256" key="5">
    <source>
        <dbReference type="ARBA" id="ARBA00022490"/>
    </source>
</evidence>
<feature type="domain" description="Cation efflux protein transmembrane" evidence="12">
    <location>
        <begin position="210"/>
        <end position="405"/>
    </location>
</feature>
<evidence type="ECO:0000256" key="4">
    <source>
        <dbReference type="ARBA" id="ARBA00022448"/>
    </source>
</evidence>
<dbReference type="STRING" id="74557.A0A1V9ZXY8"/>
<dbReference type="GO" id="GO:0016020">
    <property type="term" value="C:membrane"/>
    <property type="evidence" value="ECO:0007669"/>
    <property type="project" value="UniProtKB-SubCell"/>
</dbReference>
<feature type="transmembrane region" description="Helical" evidence="11">
    <location>
        <begin position="312"/>
        <end position="333"/>
    </location>
</feature>
<dbReference type="InterPro" id="IPR058533">
    <property type="entry name" value="Cation_efflux_TM"/>
</dbReference>
<keyword evidence="4" id="KW-0813">Transport</keyword>
<gene>
    <name evidence="16" type="ORF">THRCLA_04794</name>
</gene>
<sequence>MSLLENATIACQKGIGWSSVLATTSSTRFSVKIPTHSNIEVGFTTREKFEANRPFDATFGWYFSCGKSALYSHCENTIEITVPQDEHDEIIINGVWDTCQQLIHFSINGVELDQEFNNIPPNICLYPIVRIGSQHAQAKLLNYFVSVFGRLLAKIMLSEYGAVVLDVPGENQTKSQRSLLAHSLVHQQNAQEVRCLPQATAQRVQTAISASILINIALAIAKTYAAIVSGSLAVLSSLVDSILDLTSQALFWFTDRYMHTPNENYPAGRRRLEPIAVVVSATLMGMASLEVVQKSIGTLIEGFNGIIPELFMSILTISVLIFAIVVKLLLWFICSQIAHVSPSAAALAQDHRNDVFSNSIAVITSVIAHYRESLWFLDPIGAILISVYITWSWVETGKEQVDRLVGLQADEDFIERIRHIIHFNLIGMTISKMTSYGSVDLNDENAAVVSRSQRSLLAHSLIHRQDDIEEMVLPVTTSRQVQFAIGASLVVNVLLTIVKTYCAIQSGSLAVLSSLVDSILDLASQGLFWWTDRYMHMPDPAYPAGRRRLEPIAVIVSATLMGMASLEVVQQSIATLIQGLQGKMPDLYMSNFTIIMLGVAIVIKLVLWFICAKIAHSSPSAAAVAQDHRNDVFSNTVALATSLLAHTKPSLWYTDPAGGIFISIYIAWSWLATGREQVDRLIGLQAGDEFINSIRSIADTHHPNMQADIVRAYHFGNNFLVELEVILPGEMTVYDSHDISLALQKKVEELDQVERAFVHVDYAVRVKLKLPGRSFVSYDNDLAAIKVSVTATAQDAIDAIVLATDASSPVLTVSMPGYTASPELQFLAQVSAPSGLFNQIECAGSGACIVENGVLNTTEDVSLTASGAGNFLVSTDDLLLRFATVEASGAGDFQWTTGRFVSQQLNVNHHGSGAVAFQTTGELLPGQLSTKVDGAGSVFYSGNAFNALQITSAVSGSGNINFLPSGVCGNHSISSTGSGNVYAGGIDCDNTDVFLGGVGSAYVEVINTLTTTITGSGSVQYVDHAPAIKNATTTKSEATEAASNVVEKLTIYQTPSEVIAAIGTPKPVSTPAHVLTQDGSDDTAYHFSYLWFFLALAVILMASLAFLKRYMDKKRGYAQVNYLDTNPTTVKDQAWGLIETLQFHHRDRHAERLAEVLFGSSDGKMTLQISPEITWFLVNLARSPVSMTEAEIDEIAQLRQYGQEKRTIANKQRVREQEAKKALVDELKSLTLEDEWFEQDENCDTESIWSDDEDDPKLVEEPVKRLNLPRIQRPIQVDESIHLSQVVIEKISEPEPKFVEEYAAHKPWLFYEQYQIALKEQKKTVLSRTIVLEEQLVDDALSALMGILTPTFISTDNLPASFPYISRTSFWKSLEIKHFEISSYGLSLTVSHLTPGTLYGFLQKFMTMATSLACFDGLVAHFSFLDNCPTLQGFAHGLREWTTQCRFKVVSVQIACRLDRHPTLIQAFTSLENEFEQATWLYEWVLQLFTGAFSQENPSLPILSSSIISQMATLLEQYSILYQERPYSLLTSLFTHTLQPYVHGLYEYVRGLELPRDMAFTLQGTSAFEILLFASIESVPTVSTVDPPKFLLSIISLILETHAYALLSTTLHSTNRAFTTEYGPYQLSDSPVVVMSDNSNQFDSVMHHTRAHVPKGFVRQVFKSNSPSQHSWTLQLDNSLPVISFEKVLEQSLLDPLRDHCLAIGHEFARQFVDDFKIQDHLVVLQWFVLQQQTDASMHFCNGLFTHLFSNVHRSRWLEPYTMNVLFQEALNTAPDIYRNDTLTDQLSIRVNSSLETSVVPTIQWFDQIQFCYEAPLPMHLIFREDTINRYSRLGVFSIQLQGVERYIVQFKHQLRHRRGYFIAQRELHHQTMQLGEMLHFVQKIHSYAGQVMAQEHWDAVNAAIISAKRVSEMSDTIESCLNGMLERCFLQPKHRSVHQYIIQLLHHIVNYVVHFDELIRDFERDLNELKASSTEVLSALASKFKMGHGYLMIILKAMYQTGSAPHLHHLMLDLNFNGYYDEEQGE</sequence>
<keyword evidence="8 11" id="KW-1133">Transmembrane helix</keyword>
<evidence type="ECO:0000313" key="17">
    <source>
        <dbReference type="Proteomes" id="UP000243217"/>
    </source>
</evidence>
<dbReference type="InterPro" id="IPR027470">
    <property type="entry name" value="Cation_efflux_CTD"/>
</dbReference>
<evidence type="ECO:0000256" key="7">
    <source>
        <dbReference type="ARBA" id="ARBA00022701"/>
    </source>
</evidence>
<keyword evidence="10" id="KW-0206">Cytoskeleton</keyword>
<reference evidence="16 17" key="1">
    <citation type="journal article" date="2014" name="Genome Biol. Evol.">
        <title>The secreted proteins of Achlya hypogyna and Thraustotheca clavata identify the ancestral oomycete secretome and reveal gene acquisitions by horizontal gene transfer.</title>
        <authorList>
            <person name="Misner I."/>
            <person name="Blouin N."/>
            <person name="Leonard G."/>
            <person name="Richards T.A."/>
            <person name="Lane C.E."/>
        </authorList>
    </citation>
    <scope>NUCLEOTIDE SEQUENCE [LARGE SCALE GENOMIC DNA]</scope>
    <source>
        <strain evidence="16 17">ATCC 34112</strain>
    </source>
</reference>
<keyword evidence="6 11" id="KW-0812">Transmembrane</keyword>
<dbReference type="Pfam" id="PF01545">
    <property type="entry name" value="Cation_efflux"/>
    <property type="match status" value="2"/>
</dbReference>
<organism evidence="16 17">
    <name type="scientific">Thraustotheca clavata</name>
    <dbReference type="NCBI Taxonomy" id="74557"/>
    <lineage>
        <taxon>Eukaryota</taxon>
        <taxon>Sar</taxon>
        <taxon>Stramenopiles</taxon>
        <taxon>Oomycota</taxon>
        <taxon>Saprolegniomycetes</taxon>
        <taxon>Saprolegniales</taxon>
        <taxon>Achlyaceae</taxon>
        <taxon>Thraustotheca</taxon>
    </lineage>
</organism>
<comment type="caution">
    <text evidence="16">The sequence shown here is derived from an EMBL/GenBank/DDBJ whole genome shotgun (WGS) entry which is preliminary data.</text>
</comment>
<evidence type="ECO:0000259" key="12">
    <source>
        <dbReference type="Pfam" id="PF01545"/>
    </source>
</evidence>
<keyword evidence="7" id="KW-0493">Microtubule</keyword>
<keyword evidence="17" id="KW-1185">Reference proteome</keyword>
<dbReference type="InterPro" id="IPR027469">
    <property type="entry name" value="Cation_efflux_TMD_sf"/>
</dbReference>
<dbReference type="InterPro" id="IPR042241">
    <property type="entry name" value="GCP_C_sf"/>
</dbReference>